<dbReference type="GO" id="GO:0000055">
    <property type="term" value="P:ribosomal large subunit export from nucleus"/>
    <property type="evidence" value="ECO:0007669"/>
    <property type="project" value="TreeGrafter"/>
</dbReference>
<dbReference type="SMART" id="SM00382">
    <property type="entry name" value="AAA"/>
    <property type="match status" value="1"/>
</dbReference>
<dbReference type="PANTHER" id="PTHR48103:SF2">
    <property type="entry name" value="MIDASIN"/>
    <property type="match status" value="1"/>
</dbReference>
<gene>
    <name evidence="5" type="ORF">GPM918_LOCUS35519</name>
    <name evidence="4" type="ORF">OVA965_LOCUS32514</name>
    <name evidence="7" type="ORF">SRO942_LOCUS36238</name>
    <name evidence="6" type="ORF">TMI583_LOCUS33372</name>
</gene>
<accession>A0A815RAH2</accession>
<evidence type="ECO:0000259" key="3">
    <source>
        <dbReference type="SMART" id="SM00382"/>
    </source>
</evidence>
<sequence length="210" mass="23727">MDNSIQNIALLFSLYLRPTLLNQIARIFAATSSKTPLLLEGPPGIGKTHVVTQVCKLLSKDCERINMSADTSLDQLIGCIIPRCIDGRRVFEWQDGKVVDALRNHRWILFNELNLASPEVLEGLIPLFYRGSKEFIVPSINEHVDTSSALIFATMNPATIGRGRSKLPRSISNLFTIVQLEDYKEDELRIILSDLFRFDINKLTVNNEQL</sequence>
<keyword evidence="2" id="KW-0067">ATP-binding</keyword>
<dbReference type="GO" id="GO:0016887">
    <property type="term" value="F:ATP hydrolysis activity"/>
    <property type="evidence" value="ECO:0007669"/>
    <property type="project" value="InterPro"/>
</dbReference>
<dbReference type="Proteomes" id="UP000681722">
    <property type="component" value="Unassembled WGS sequence"/>
</dbReference>
<evidence type="ECO:0000256" key="1">
    <source>
        <dbReference type="ARBA" id="ARBA00022741"/>
    </source>
</evidence>
<dbReference type="SUPFAM" id="SSF52540">
    <property type="entry name" value="P-loop containing nucleoside triphosphate hydrolases"/>
    <property type="match status" value="1"/>
</dbReference>
<keyword evidence="1" id="KW-0547">Nucleotide-binding</keyword>
<dbReference type="EMBL" id="CAJOBC010086099">
    <property type="protein sequence ID" value="CAF4339821.1"/>
    <property type="molecule type" value="Genomic_DNA"/>
</dbReference>
<dbReference type="Proteomes" id="UP000677228">
    <property type="component" value="Unassembled WGS sequence"/>
</dbReference>
<keyword evidence="8" id="KW-1185">Reference proteome</keyword>
<dbReference type="Pfam" id="PF07728">
    <property type="entry name" value="AAA_5"/>
    <property type="match status" value="1"/>
</dbReference>
<dbReference type="Proteomes" id="UP000663829">
    <property type="component" value="Unassembled WGS sequence"/>
</dbReference>
<comment type="caution">
    <text evidence="5">The sequence shown here is derived from an EMBL/GenBank/DDBJ whole genome shotgun (WGS) entry which is preliminary data.</text>
</comment>
<dbReference type="OrthoDB" id="422220at2759"/>
<dbReference type="GO" id="GO:0005634">
    <property type="term" value="C:nucleus"/>
    <property type="evidence" value="ECO:0007669"/>
    <property type="project" value="TreeGrafter"/>
</dbReference>
<organism evidence="5 8">
    <name type="scientific">Didymodactylos carnosus</name>
    <dbReference type="NCBI Taxonomy" id="1234261"/>
    <lineage>
        <taxon>Eukaryota</taxon>
        <taxon>Metazoa</taxon>
        <taxon>Spiralia</taxon>
        <taxon>Gnathifera</taxon>
        <taxon>Rotifera</taxon>
        <taxon>Eurotatoria</taxon>
        <taxon>Bdelloidea</taxon>
        <taxon>Philodinida</taxon>
        <taxon>Philodinidae</taxon>
        <taxon>Didymodactylos</taxon>
    </lineage>
</organism>
<dbReference type="AlphaFoldDB" id="A0A815RAH2"/>
<name>A0A815RAH2_9BILA</name>
<dbReference type="EMBL" id="CAJNOK010025413">
    <property type="protein sequence ID" value="CAF1389730.1"/>
    <property type="molecule type" value="Genomic_DNA"/>
</dbReference>
<reference evidence="5" key="1">
    <citation type="submission" date="2021-02" db="EMBL/GenBank/DDBJ databases">
        <authorList>
            <person name="Nowell W R."/>
        </authorList>
    </citation>
    <scope>NUCLEOTIDE SEQUENCE</scope>
</reference>
<evidence type="ECO:0000313" key="7">
    <source>
        <dbReference type="EMBL" id="CAF4339821.1"/>
    </source>
</evidence>
<dbReference type="InterPro" id="IPR003593">
    <property type="entry name" value="AAA+_ATPase"/>
</dbReference>
<dbReference type="GO" id="GO:0000027">
    <property type="term" value="P:ribosomal large subunit assembly"/>
    <property type="evidence" value="ECO:0007669"/>
    <property type="project" value="TreeGrafter"/>
</dbReference>
<protein>
    <recommendedName>
        <fullName evidence="3">AAA+ ATPase domain-containing protein</fullName>
    </recommendedName>
</protein>
<dbReference type="GO" id="GO:0030687">
    <property type="term" value="C:preribosome, large subunit precursor"/>
    <property type="evidence" value="ECO:0007669"/>
    <property type="project" value="TreeGrafter"/>
</dbReference>
<evidence type="ECO:0000313" key="5">
    <source>
        <dbReference type="EMBL" id="CAF1472614.1"/>
    </source>
</evidence>
<dbReference type="EMBL" id="CAJNOQ010020630">
    <property type="protein sequence ID" value="CAF1472614.1"/>
    <property type="molecule type" value="Genomic_DNA"/>
</dbReference>
<dbReference type="GO" id="GO:0005524">
    <property type="term" value="F:ATP binding"/>
    <property type="evidence" value="ECO:0007669"/>
    <property type="project" value="UniProtKB-KW"/>
</dbReference>
<evidence type="ECO:0000313" key="8">
    <source>
        <dbReference type="Proteomes" id="UP000663829"/>
    </source>
</evidence>
<dbReference type="InterPro" id="IPR011704">
    <property type="entry name" value="ATPase_dyneun-rel_AAA"/>
</dbReference>
<evidence type="ECO:0000313" key="6">
    <source>
        <dbReference type="EMBL" id="CAF4197399.1"/>
    </source>
</evidence>
<dbReference type="Proteomes" id="UP000682733">
    <property type="component" value="Unassembled WGS sequence"/>
</dbReference>
<feature type="domain" description="AAA+ ATPase" evidence="3">
    <location>
        <begin position="33"/>
        <end position="202"/>
    </location>
</feature>
<dbReference type="EMBL" id="CAJOBA010047115">
    <property type="protein sequence ID" value="CAF4197399.1"/>
    <property type="molecule type" value="Genomic_DNA"/>
</dbReference>
<evidence type="ECO:0000313" key="4">
    <source>
        <dbReference type="EMBL" id="CAF1389730.1"/>
    </source>
</evidence>
<dbReference type="Gene3D" id="3.40.50.300">
    <property type="entry name" value="P-loop containing nucleotide triphosphate hydrolases"/>
    <property type="match status" value="1"/>
</dbReference>
<dbReference type="InterPro" id="IPR027417">
    <property type="entry name" value="P-loop_NTPase"/>
</dbReference>
<evidence type="ECO:0000256" key="2">
    <source>
        <dbReference type="ARBA" id="ARBA00022840"/>
    </source>
</evidence>
<dbReference type="PANTHER" id="PTHR48103">
    <property type="entry name" value="MIDASIN-RELATED"/>
    <property type="match status" value="1"/>
</dbReference>
<proteinExistence type="predicted"/>